<dbReference type="PANTHER" id="PTHR43247:SF1">
    <property type="entry name" value="PHOSPHOSERINE AMINOTRANSFERASE"/>
    <property type="match status" value="1"/>
</dbReference>
<evidence type="ECO:0000256" key="13">
    <source>
        <dbReference type="PROSITE-ProRule" id="PRU00221"/>
    </source>
</evidence>
<dbReference type="GO" id="GO:0004648">
    <property type="term" value="F:O-phospho-L-serine:2-oxoglutarate aminotransferase activity"/>
    <property type="evidence" value="ECO:0007669"/>
    <property type="project" value="UniProtKB-EC"/>
</dbReference>
<protein>
    <recommendedName>
        <fullName evidence="15">Phosphoserine aminotransferase</fullName>
        <ecNumber evidence="15">2.6.1.52</ecNumber>
    </recommendedName>
</protein>
<dbReference type="InterPro" id="IPR001810">
    <property type="entry name" value="F-box_dom"/>
</dbReference>
<dbReference type="Gene3D" id="1.20.1280.50">
    <property type="match status" value="1"/>
</dbReference>
<evidence type="ECO:0000256" key="3">
    <source>
        <dbReference type="ARBA" id="ARBA00006904"/>
    </source>
</evidence>
<feature type="region of interest" description="Disordered" evidence="16">
    <location>
        <begin position="229"/>
        <end position="248"/>
    </location>
</feature>
<dbReference type="CDD" id="cd00200">
    <property type="entry name" value="WD40"/>
    <property type="match status" value="1"/>
</dbReference>
<dbReference type="GO" id="GO:0006564">
    <property type="term" value="P:L-serine biosynthetic process"/>
    <property type="evidence" value="ECO:0007669"/>
    <property type="project" value="UniProtKB-KW"/>
</dbReference>
<dbReference type="EMBL" id="RBNJ01014714">
    <property type="protein sequence ID" value="RUS24858.1"/>
    <property type="molecule type" value="Genomic_DNA"/>
</dbReference>
<feature type="repeat" description="WD" evidence="13">
    <location>
        <begin position="632"/>
        <end position="673"/>
    </location>
</feature>
<gene>
    <name evidence="18" type="ORF">BC938DRAFT_472983</name>
</gene>
<dbReference type="Gene3D" id="2.130.10.10">
    <property type="entry name" value="YVTN repeat-like/Quinoprotein amine dehydrogenase"/>
    <property type="match status" value="2"/>
</dbReference>
<name>A0A433Q511_9FUNG</name>
<evidence type="ECO:0000256" key="14">
    <source>
        <dbReference type="RuleBase" id="RU004504"/>
    </source>
</evidence>
<evidence type="ECO:0000256" key="8">
    <source>
        <dbReference type="ARBA" id="ARBA00022737"/>
    </source>
</evidence>
<keyword evidence="19" id="KW-1185">Reference proteome</keyword>
<evidence type="ECO:0000256" key="12">
    <source>
        <dbReference type="ARBA" id="ARBA00049007"/>
    </source>
</evidence>
<dbReference type="SMART" id="SM00256">
    <property type="entry name" value="FBOX"/>
    <property type="match status" value="1"/>
</dbReference>
<dbReference type="InterPro" id="IPR036047">
    <property type="entry name" value="F-box-like_dom_sf"/>
</dbReference>
<dbReference type="HAMAP" id="MF_00160">
    <property type="entry name" value="SerC_aminotrans_5"/>
    <property type="match status" value="1"/>
</dbReference>
<dbReference type="PROSITE" id="PS00595">
    <property type="entry name" value="AA_TRANSFER_CLASS_5"/>
    <property type="match status" value="1"/>
</dbReference>
<comment type="catalytic activity">
    <reaction evidence="12 15">
        <text>O-phospho-L-serine + 2-oxoglutarate = 3-phosphooxypyruvate + L-glutamate</text>
        <dbReference type="Rhea" id="RHEA:14329"/>
        <dbReference type="ChEBI" id="CHEBI:16810"/>
        <dbReference type="ChEBI" id="CHEBI:18110"/>
        <dbReference type="ChEBI" id="CHEBI:29985"/>
        <dbReference type="ChEBI" id="CHEBI:57524"/>
        <dbReference type="EC" id="2.6.1.52"/>
    </reaction>
</comment>
<evidence type="ECO:0000256" key="4">
    <source>
        <dbReference type="ARBA" id="ARBA00022574"/>
    </source>
</evidence>
<dbReference type="Pfam" id="PF00266">
    <property type="entry name" value="Aminotran_5"/>
    <property type="match status" value="1"/>
</dbReference>
<dbReference type="PANTHER" id="PTHR43247">
    <property type="entry name" value="PHOSPHOSERINE AMINOTRANSFERASE"/>
    <property type="match status" value="1"/>
</dbReference>
<evidence type="ECO:0000256" key="16">
    <source>
        <dbReference type="SAM" id="MobiDB-lite"/>
    </source>
</evidence>
<evidence type="ECO:0000256" key="1">
    <source>
        <dbReference type="ARBA" id="ARBA00001933"/>
    </source>
</evidence>
<dbReference type="AlphaFoldDB" id="A0A433Q511"/>
<dbReference type="GO" id="GO:0005737">
    <property type="term" value="C:cytoplasm"/>
    <property type="evidence" value="ECO:0007669"/>
    <property type="project" value="TreeGrafter"/>
</dbReference>
<feature type="repeat" description="WD" evidence="13">
    <location>
        <begin position="592"/>
        <end position="631"/>
    </location>
</feature>
<evidence type="ECO:0000256" key="11">
    <source>
        <dbReference type="ARBA" id="ARBA00047630"/>
    </source>
</evidence>
<sequence>MFNNFTPPILTTITSSSTRHLRANTISPSSYANEDPIPPWQKTRRSTALSSTPAFSTANGFPTQFNFNAMAAQAYGSGNANDAATDEGYDEQKFETPSYMMSWSEEQRAAYRIQARCIPNILQRSALLLPYELAIHILTFTDAHTLSRVALVSKQWHKISEDQQLWRRFFFREGWTVNRQMMNLYLGSYNRTNSGTEEPVDSMEGIEATGGGELGKGKARGIEMPRIEEDAEGDPSSSSPDNAVPQINTVTSSSMSMPTISFPSPLSASSSASTISTSASTTFVSGPPALSASVPVAPALISTPSPLISTRLRSFRRPSELLLRLRNRNNPHIAATSAAASALPNPQASSSAITPSSQLPVAIPVANRSPPPLPPIPIAPLPPTFPHKHHQNQHGQPFISWKHLYHNRHLIEKHWRDGTYTRREIPAAENVADGHQEGIYCVQFDESKIVSGSRDNTIKIWDITTGRCLRTLSKHAASVLCLQYDDRYIVSGSSDNTMIQWDLATGEVIRTLKGHHESVLNLKLDPNHIVSCSKDRTVKIWSLATGELLRTLQGHRAAVNAVQFQDGLVVSASGDRTIKLWDMVTGACLRTFDSHSRGIACVQFDGRLVVSGSSDKTIKVWDVSTGACVSTLNGHTDLVRTLQFDSGRNRIVSGSYDETLKVWDWKTGRFIVDLKEGHTSRVFKLQFNDTKIVSCSQDQKIIVWDFAGDVDTTAGFAHQARPMARQAVPVLLKAQAEFLDYGNTGMSILELSHRSKDFETLVNKAKEDLTHLLSIPDNYDILFMQGGGTTQFSAVVYNLLAAHRKLHPSAPANPLVDYLITGSWSAKAAEEAARLGANVNIVINTKKLRGAYTSVPPASEWRLSGPDAAYVYYCDNETVDGVEFSTVPDIDPAVPLVVDMSSNILSRRVDVARFGVIYAGAQKNIGPAGVTVVIIRRDLLVGPNSAASPEGAPLRPLMLDYKTHADHNSLYNTPPMFGIYISKLVFEWLKEYGGVTRMEETNRRKARRLYETIDRSAIYKSVVERESRSRMNVTFRIYPEALEKEFLKGAEARNYVQLKGHRSVGGIRASIYNAMPLEGVEELVTYMIEFEKANTK</sequence>
<dbReference type="InterPro" id="IPR019775">
    <property type="entry name" value="WD40_repeat_CS"/>
</dbReference>
<dbReference type="Gene3D" id="3.40.640.10">
    <property type="entry name" value="Type I PLP-dependent aspartate aminotransferase-like (Major domain)"/>
    <property type="match status" value="1"/>
</dbReference>
<comment type="pathway">
    <text evidence="2 15">Amino-acid biosynthesis; L-serine biosynthesis; L-serine from 3-phospho-D-glycerate: step 2/3.</text>
</comment>
<feature type="repeat" description="WD" evidence="13">
    <location>
        <begin position="432"/>
        <end position="471"/>
    </location>
</feature>
<dbReference type="PRINTS" id="PR00320">
    <property type="entry name" value="GPROTEINBRPT"/>
</dbReference>
<feature type="region of interest" description="Disordered" evidence="16">
    <location>
        <begin position="253"/>
        <end position="272"/>
    </location>
</feature>
<dbReference type="InterPro" id="IPR015943">
    <property type="entry name" value="WD40/YVTN_repeat-like_dom_sf"/>
</dbReference>
<feature type="region of interest" description="Disordered" evidence="16">
    <location>
        <begin position="195"/>
        <end position="219"/>
    </location>
</feature>
<comment type="catalytic activity">
    <reaction evidence="11">
        <text>4-(phosphooxy)-L-threonine + 2-oxoglutarate = (R)-3-hydroxy-2-oxo-4-phosphooxybutanoate + L-glutamate</text>
        <dbReference type="Rhea" id="RHEA:16573"/>
        <dbReference type="ChEBI" id="CHEBI:16810"/>
        <dbReference type="ChEBI" id="CHEBI:29985"/>
        <dbReference type="ChEBI" id="CHEBI:58452"/>
        <dbReference type="ChEBI" id="CHEBI:58538"/>
        <dbReference type="EC" id="2.6.1.52"/>
    </reaction>
</comment>
<dbReference type="NCBIfam" id="TIGR01364">
    <property type="entry name" value="serC_1"/>
    <property type="match status" value="1"/>
</dbReference>
<dbReference type="NCBIfam" id="NF003764">
    <property type="entry name" value="PRK05355.1"/>
    <property type="match status" value="1"/>
</dbReference>
<evidence type="ECO:0000256" key="10">
    <source>
        <dbReference type="ARBA" id="ARBA00023299"/>
    </source>
</evidence>
<dbReference type="Gene3D" id="3.90.1150.10">
    <property type="entry name" value="Aspartate Aminotransferase, domain 1"/>
    <property type="match status" value="1"/>
</dbReference>
<evidence type="ECO:0000256" key="5">
    <source>
        <dbReference type="ARBA" id="ARBA00022576"/>
    </source>
</evidence>
<feature type="repeat" description="WD" evidence="13">
    <location>
        <begin position="675"/>
        <end position="705"/>
    </location>
</feature>
<evidence type="ECO:0000256" key="2">
    <source>
        <dbReference type="ARBA" id="ARBA00005099"/>
    </source>
</evidence>
<dbReference type="FunFam" id="3.90.1150.10:FF:000006">
    <property type="entry name" value="Phosphoserine aminotransferase"/>
    <property type="match status" value="1"/>
</dbReference>
<comment type="cofactor">
    <cofactor evidence="1 14">
        <name>pyridoxal 5'-phosphate</name>
        <dbReference type="ChEBI" id="CHEBI:597326"/>
    </cofactor>
</comment>
<dbReference type="InterPro" id="IPR015421">
    <property type="entry name" value="PyrdxlP-dep_Trfase_major"/>
</dbReference>
<keyword evidence="7 15" id="KW-0808">Transferase</keyword>
<proteinExistence type="inferred from homology"/>
<keyword evidence="10 15" id="KW-0718">Serine biosynthesis</keyword>
<feature type="domain" description="F-box" evidence="17">
    <location>
        <begin position="123"/>
        <end position="169"/>
    </location>
</feature>
<dbReference type="Pfam" id="PF12937">
    <property type="entry name" value="F-box-like"/>
    <property type="match status" value="1"/>
</dbReference>
<dbReference type="Pfam" id="PF00400">
    <property type="entry name" value="WD40"/>
    <property type="match status" value="7"/>
</dbReference>
<evidence type="ECO:0000256" key="7">
    <source>
        <dbReference type="ARBA" id="ARBA00022679"/>
    </source>
</evidence>
<accession>A0A433Q511</accession>
<keyword evidence="4 13" id="KW-0853">WD repeat</keyword>
<evidence type="ECO:0000313" key="19">
    <source>
        <dbReference type="Proteomes" id="UP000274822"/>
    </source>
</evidence>
<feature type="repeat" description="WD" evidence="13">
    <location>
        <begin position="512"/>
        <end position="551"/>
    </location>
</feature>
<evidence type="ECO:0000313" key="18">
    <source>
        <dbReference type="EMBL" id="RUS24858.1"/>
    </source>
</evidence>
<dbReference type="InterPro" id="IPR015422">
    <property type="entry name" value="PyrdxlP-dep_Trfase_small"/>
</dbReference>
<dbReference type="SUPFAM" id="SSF53383">
    <property type="entry name" value="PLP-dependent transferases"/>
    <property type="match status" value="1"/>
</dbReference>
<evidence type="ECO:0000259" key="17">
    <source>
        <dbReference type="PROSITE" id="PS50181"/>
    </source>
</evidence>
<organism evidence="18 19">
    <name type="scientific">Jimgerdemannia flammicorona</name>
    <dbReference type="NCBI Taxonomy" id="994334"/>
    <lineage>
        <taxon>Eukaryota</taxon>
        <taxon>Fungi</taxon>
        <taxon>Fungi incertae sedis</taxon>
        <taxon>Mucoromycota</taxon>
        <taxon>Mucoromycotina</taxon>
        <taxon>Endogonomycetes</taxon>
        <taxon>Endogonales</taxon>
        <taxon>Endogonaceae</taxon>
        <taxon>Jimgerdemannia</taxon>
    </lineage>
</organism>
<evidence type="ECO:0000256" key="9">
    <source>
        <dbReference type="ARBA" id="ARBA00022898"/>
    </source>
</evidence>
<dbReference type="Proteomes" id="UP000274822">
    <property type="component" value="Unassembled WGS sequence"/>
</dbReference>
<dbReference type="InterPro" id="IPR001680">
    <property type="entry name" value="WD40_rpt"/>
</dbReference>
<comment type="similarity">
    <text evidence="3">Belongs to the class-V pyridoxal-phosphate-dependent aminotransferase family. SerC subfamily.</text>
</comment>
<dbReference type="InterPro" id="IPR020578">
    <property type="entry name" value="Aminotrans_V_PyrdxlP_BS"/>
</dbReference>
<feature type="repeat" description="WD" evidence="13">
    <location>
        <begin position="552"/>
        <end position="591"/>
    </location>
</feature>
<dbReference type="PROSITE" id="PS50082">
    <property type="entry name" value="WD_REPEATS_2"/>
    <property type="match status" value="7"/>
</dbReference>
<dbReference type="GO" id="GO:0030170">
    <property type="term" value="F:pyridoxal phosphate binding"/>
    <property type="evidence" value="ECO:0007669"/>
    <property type="project" value="TreeGrafter"/>
</dbReference>
<evidence type="ECO:0000256" key="15">
    <source>
        <dbReference type="RuleBase" id="RU004505"/>
    </source>
</evidence>
<keyword evidence="6 15" id="KW-0028">Amino-acid biosynthesis</keyword>
<dbReference type="PROSITE" id="PS00678">
    <property type="entry name" value="WD_REPEATS_1"/>
    <property type="match status" value="3"/>
</dbReference>
<dbReference type="UniPathway" id="UPA00135">
    <property type="reaction ID" value="UER00197"/>
</dbReference>
<dbReference type="InterPro" id="IPR022278">
    <property type="entry name" value="Pser_aminoTfrase"/>
</dbReference>
<feature type="compositionally biased region" description="Polar residues" evidence="16">
    <location>
        <begin position="235"/>
        <end position="248"/>
    </location>
</feature>
<dbReference type="EC" id="2.6.1.52" evidence="15"/>
<reference evidence="18 19" key="1">
    <citation type="journal article" date="2018" name="New Phytol.">
        <title>Phylogenomics of Endogonaceae and evolution of mycorrhizas within Mucoromycota.</title>
        <authorList>
            <person name="Chang Y."/>
            <person name="Desiro A."/>
            <person name="Na H."/>
            <person name="Sandor L."/>
            <person name="Lipzen A."/>
            <person name="Clum A."/>
            <person name="Barry K."/>
            <person name="Grigoriev I.V."/>
            <person name="Martin F.M."/>
            <person name="Stajich J.E."/>
            <person name="Smith M.E."/>
            <person name="Bonito G."/>
            <person name="Spatafora J.W."/>
        </authorList>
    </citation>
    <scope>NUCLEOTIDE SEQUENCE [LARGE SCALE GENOMIC DNA]</scope>
    <source>
        <strain evidence="18 19">AD002</strain>
    </source>
</reference>
<dbReference type="InterPro" id="IPR015424">
    <property type="entry name" value="PyrdxlP-dep_Trfase"/>
</dbReference>
<keyword evidence="5 15" id="KW-0032">Aminotransferase</keyword>
<keyword evidence="9" id="KW-0663">Pyridoxal phosphate</keyword>
<dbReference type="SUPFAM" id="SSF81383">
    <property type="entry name" value="F-box domain"/>
    <property type="match status" value="1"/>
</dbReference>
<comment type="caution">
    <text evidence="18">The sequence shown here is derived from an EMBL/GenBank/DDBJ whole genome shotgun (WGS) entry which is preliminary data.</text>
</comment>
<dbReference type="InterPro" id="IPR020472">
    <property type="entry name" value="WD40_PAC1"/>
</dbReference>
<feature type="repeat" description="WD" evidence="13">
    <location>
        <begin position="472"/>
        <end position="511"/>
    </location>
</feature>
<dbReference type="PROSITE" id="PS50181">
    <property type="entry name" value="FBOX"/>
    <property type="match status" value="1"/>
</dbReference>
<dbReference type="SMART" id="SM00320">
    <property type="entry name" value="WD40"/>
    <property type="match status" value="7"/>
</dbReference>
<dbReference type="InterPro" id="IPR000192">
    <property type="entry name" value="Aminotrans_V_dom"/>
</dbReference>
<feature type="region of interest" description="Disordered" evidence="16">
    <location>
        <begin position="24"/>
        <end position="43"/>
    </location>
</feature>
<dbReference type="PROSITE" id="PS50294">
    <property type="entry name" value="WD_REPEATS_REGION"/>
    <property type="match status" value="6"/>
</dbReference>
<keyword evidence="8" id="KW-0677">Repeat</keyword>
<dbReference type="SUPFAM" id="SSF50978">
    <property type="entry name" value="WD40 repeat-like"/>
    <property type="match status" value="1"/>
</dbReference>
<feature type="compositionally biased region" description="Low complexity" evidence="16">
    <location>
        <begin position="259"/>
        <end position="272"/>
    </location>
</feature>
<dbReference type="FunFam" id="3.40.640.10:FF:000010">
    <property type="entry name" value="Phosphoserine aminotransferase"/>
    <property type="match status" value="1"/>
</dbReference>
<evidence type="ECO:0000256" key="6">
    <source>
        <dbReference type="ARBA" id="ARBA00022605"/>
    </source>
</evidence>
<dbReference type="InterPro" id="IPR036322">
    <property type="entry name" value="WD40_repeat_dom_sf"/>
</dbReference>